<dbReference type="GO" id="GO:0005524">
    <property type="term" value="F:ATP binding"/>
    <property type="evidence" value="ECO:0007669"/>
    <property type="project" value="InterPro"/>
</dbReference>
<proteinExistence type="predicted"/>
<keyword evidence="2" id="KW-0418">Kinase</keyword>
<dbReference type="PANTHER" id="PTHR48055:SF2">
    <property type="entry name" value="RECEPTOR-LIKE PROTEIN KINASE 7"/>
    <property type="match status" value="1"/>
</dbReference>
<keyword evidence="2" id="KW-0808">Transferase</keyword>
<dbReference type="GO" id="GO:0004672">
    <property type="term" value="F:protein kinase activity"/>
    <property type="evidence" value="ECO:0007669"/>
    <property type="project" value="InterPro"/>
</dbReference>
<evidence type="ECO:0000313" key="2">
    <source>
        <dbReference type="EMBL" id="RVW46956.1"/>
    </source>
</evidence>
<sequence>MDVYSFGVVLLELVTGRQAEQAESAESIDIVKWVRRKINITNGALQVLDPKISNSSQQEMLGALEMALRCTSVMPEKRPTMFEVVRALQSLSSKTPHIPDLELSIGTSDEHSSAPI</sequence>
<gene>
    <name evidence="2" type="primary">VvCHDh000505_4</name>
    <name evidence="2" type="ORF">CK203_074469</name>
</gene>
<dbReference type="InterPro" id="IPR051564">
    <property type="entry name" value="LRR_receptor-like_kinase"/>
</dbReference>
<organism evidence="2 3">
    <name type="scientific">Vitis vinifera</name>
    <name type="common">Grape</name>
    <dbReference type="NCBI Taxonomy" id="29760"/>
    <lineage>
        <taxon>Eukaryota</taxon>
        <taxon>Viridiplantae</taxon>
        <taxon>Streptophyta</taxon>
        <taxon>Embryophyta</taxon>
        <taxon>Tracheophyta</taxon>
        <taxon>Spermatophyta</taxon>
        <taxon>Magnoliopsida</taxon>
        <taxon>eudicotyledons</taxon>
        <taxon>Gunneridae</taxon>
        <taxon>Pentapetalae</taxon>
        <taxon>rosids</taxon>
        <taxon>Vitales</taxon>
        <taxon>Vitaceae</taxon>
        <taxon>Viteae</taxon>
        <taxon>Vitis</taxon>
    </lineage>
</organism>
<dbReference type="AlphaFoldDB" id="A0A438EGV7"/>
<protein>
    <submittedName>
        <fullName evidence="2">Leucine-rich repeat receptor-like protein kinase</fullName>
    </submittedName>
</protein>
<dbReference type="PROSITE" id="PS50011">
    <property type="entry name" value="PROTEIN_KINASE_DOM"/>
    <property type="match status" value="1"/>
</dbReference>
<dbReference type="SUPFAM" id="SSF56112">
    <property type="entry name" value="Protein kinase-like (PK-like)"/>
    <property type="match status" value="1"/>
</dbReference>
<evidence type="ECO:0000313" key="3">
    <source>
        <dbReference type="Proteomes" id="UP000288805"/>
    </source>
</evidence>
<name>A0A438EGV7_VITVI</name>
<dbReference type="InterPro" id="IPR000719">
    <property type="entry name" value="Prot_kinase_dom"/>
</dbReference>
<dbReference type="Gene3D" id="1.10.510.10">
    <property type="entry name" value="Transferase(Phosphotransferase) domain 1"/>
    <property type="match status" value="1"/>
</dbReference>
<dbReference type="InterPro" id="IPR011009">
    <property type="entry name" value="Kinase-like_dom_sf"/>
</dbReference>
<dbReference type="EMBL" id="QGNW01001296">
    <property type="protein sequence ID" value="RVW46956.1"/>
    <property type="molecule type" value="Genomic_DNA"/>
</dbReference>
<reference evidence="2 3" key="1">
    <citation type="journal article" date="2018" name="PLoS Genet.">
        <title>Population sequencing reveals clonal diversity and ancestral inbreeding in the grapevine cultivar Chardonnay.</title>
        <authorList>
            <person name="Roach M.J."/>
            <person name="Johnson D.L."/>
            <person name="Bohlmann J."/>
            <person name="van Vuuren H.J."/>
            <person name="Jones S.J."/>
            <person name="Pretorius I.S."/>
            <person name="Schmidt S.A."/>
            <person name="Borneman A.R."/>
        </authorList>
    </citation>
    <scope>NUCLEOTIDE SEQUENCE [LARGE SCALE GENOMIC DNA]</scope>
    <source>
        <strain evidence="3">cv. Chardonnay</strain>
        <tissue evidence="2">Leaf</tissue>
    </source>
</reference>
<dbReference type="Proteomes" id="UP000288805">
    <property type="component" value="Unassembled WGS sequence"/>
</dbReference>
<comment type="caution">
    <text evidence="2">The sequence shown here is derived from an EMBL/GenBank/DDBJ whole genome shotgun (WGS) entry which is preliminary data.</text>
</comment>
<accession>A0A438EGV7</accession>
<keyword evidence="2" id="KW-0675">Receptor</keyword>
<evidence type="ECO:0000259" key="1">
    <source>
        <dbReference type="PROSITE" id="PS50011"/>
    </source>
</evidence>
<dbReference type="PANTHER" id="PTHR48055">
    <property type="entry name" value="LEUCINE-RICH REPEAT RECEPTOR PROTEIN KINASE EMS1"/>
    <property type="match status" value="1"/>
</dbReference>
<feature type="domain" description="Protein kinase" evidence="1">
    <location>
        <begin position="1"/>
        <end position="98"/>
    </location>
</feature>